<evidence type="ECO:0000313" key="10">
    <source>
        <dbReference type="EMBL" id="ADK79273.1"/>
    </source>
</evidence>
<sequence>MAAKKILIRGGTVVSESEIAPYDISIEGERIVAHGDKGQFDSESFDEIVDADGLLVLPGLIDPHVHFDSPFMGSRTDHDFLTGTKAAAYGGVTTVISFSTQSKGGSVLKNLEDQEKKALGQAYIDWSIHGILLDASEQTLSEIPELVNRGVPTYKCFTTYRHANRMVDDDGMLKILKATAENGGMLMVHCENDSIIEYRLKSEIEKGNTEWIYHALTRPRLAENISIQRIIDLMKVERAPVYIVHTSTSESAGIIHEARSQGAPLHSETCTHYLVLTEDELKKENGYLFICSPPLRTERDIDTLWTAARVGPIEVVSTDDAGLPVADQTRLAEGRFNKVPSGMPGVEPRLTMLYTEGVRKGRISWPRLVSLTAGNPSRLFGLSPKKGSLAPGSDADVVLFDPDVEWTMSAENLHMNTDFCPFEGRDVFGKPKTVLSRGEFVLRDYELIGTSKHGQRVIRKLDSSYIY</sequence>
<evidence type="ECO:0000256" key="6">
    <source>
        <dbReference type="ARBA" id="ARBA00055040"/>
    </source>
</evidence>
<dbReference type="PANTHER" id="PTHR11647:SF1">
    <property type="entry name" value="COLLAPSIN RESPONSE MEDIATOR PROTEIN"/>
    <property type="match status" value="1"/>
</dbReference>
<dbReference type="KEGG" id="ssm:Spirs_0115"/>
<evidence type="ECO:0000256" key="2">
    <source>
        <dbReference type="ARBA" id="ARBA00008829"/>
    </source>
</evidence>
<keyword evidence="3" id="KW-0597">Phosphoprotein</keyword>
<dbReference type="InterPro" id="IPR032466">
    <property type="entry name" value="Metal_Hydrolase"/>
</dbReference>
<feature type="modified residue" description="N6-carboxylysine" evidence="8">
    <location>
        <position position="155"/>
    </location>
</feature>
<dbReference type="NCBIfam" id="TIGR02033">
    <property type="entry name" value="D-hydantoinase"/>
    <property type="match status" value="1"/>
</dbReference>
<comment type="similarity">
    <text evidence="2">Belongs to the metallo-dependent hydrolases superfamily. Hydantoinase/dihydropyrimidinase family.</text>
</comment>
<dbReference type="InterPro" id="IPR006680">
    <property type="entry name" value="Amidohydro-rel"/>
</dbReference>
<dbReference type="RefSeq" id="WP_013252737.1">
    <property type="nucleotide sequence ID" value="NC_014364.1"/>
</dbReference>
<dbReference type="InterPro" id="IPR011059">
    <property type="entry name" value="Metal-dep_hydrolase_composite"/>
</dbReference>
<dbReference type="AlphaFoldDB" id="E1R8C9"/>
<evidence type="ECO:0000256" key="8">
    <source>
        <dbReference type="PIRSR" id="PIRSR611778-50"/>
    </source>
</evidence>
<comment type="cofactor">
    <cofactor evidence="1">
        <name>Zn(2+)</name>
        <dbReference type="ChEBI" id="CHEBI:29105"/>
    </cofactor>
</comment>
<evidence type="ECO:0000259" key="9">
    <source>
        <dbReference type="Pfam" id="PF01979"/>
    </source>
</evidence>
<evidence type="ECO:0000256" key="1">
    <source>
        <dbReference type="ARBA" id="ARBA00001947"/>
    </source>
</evidence>
<dbReference type="EMBL" id="CP002116">
    <property type="protein sequence ID" value="ADK79273.1"/>
    <property type="molecule type" value="Genomic_DNA"/>
</dbReference>
<name>E1R8C9_SEDSS</name>
<evidence type="ECO:0000313" key="11">
    <source>
        <dbReference type="Proteomes" id="UP000002318"/>
    </source>
</evidence>
<dbReference type="SUPFAM" id="SSF51338">
    <property type="entry name" value="Composite domain of metallo-dependent hydrolases"/>
    <property type="match status" value="1"/>
</dbReference>
<keyword evidence="11" id="KW-1185">Reference proteome</keyword>
<dbReference type="HOGENOM" id="CLU_015572_2_0_12"/>
<dbReference type="InterPro" id="IPR011778">
    <property type="entry name" value="Hydantoinase/dihydroPyrase"/>
</dbReference>
<dbReference type="Gene3D" id="3.20.20.140">
    <property type="entry name" value="Metal-dependent hydrolases"/>
    <property type="match status" value="1"/>
</dbReference>
<dbReference type="Pfam" id="PF01979">
    <property type="entry name" value="Amidohydro_1"/>
    <property type="match status" value="1"/>
</dbReference>
<proteinExistence type="inferred from homology"/>
<dbReference type="PANTHER" id="PTHR11647">
    <property type="entry name" value="HYDRANTOINASE/DIHYDROPYRIMIDINASE FAMILY MEMBER"/>
    <property type="match status" value="1"/>
</dbReference>
<evidence type="ECO:0000256" key="3">
    <source>
        <dbReference type="ARBA" id="ARBA00022553"/>
    </source>
</evidence>
<feature type="domain" description="Amidohydrolase-related" evidence="9">
    <location>
        <begin position="55"/>
        <end position="439"/>
    </location>
</feature>
<dbReference type="GO" id="GO:0005829">
    <property type="term" value="C:cytosol"/>
    <property type="evidence" value="ECO:0007669"/>
    <property type="project" value="TreeGrafter"/>
</dbReference>
<dbReference type="GO" id="GO:0046872">
    <property type="term" value="F:metal ion binding"/>
    <property type="evidence" value="ECO:0007669"/>
    <property type="project" value="UniProtKB-KW"/>
</dbReference>
<gene>
    <name evidence="10" type="ordered locus">Spirs_0115</name>
</gene>
<comment type="PTM">
    <text evidence="8">Carbamylation allows a single lysine to coordinate two divalent metal cations.</text>
</comment>
<accession>E1R8C9</accession>
<dbReference type="InterPro" id="IPR050378">
    <property type="entry name" value="Metallo-dep_Hydrolases_sf"/>
</dbReference>
<protein>
    <recommendedName>
        <fullName evidence="7">D-hydantoinase</fullName>
    </recommendedName>
</protein>
<dbReference type="Gene3D" id="2.30.40.10">
    <property type="entry name" value="Urease, subunit C, domain 1"/>
    <property type="match status" value="1"/>
</dbReference>
<keyword evidence="5" id="KW-0378">Hydrolase</keyword>
<reference evidence="10 11" key="1">
    <citation type="journal article" date="2010" name="Stand. Genomic Sci.">
        <title>Complete genome sequence of Spirochaeta smaragdinae type strain (SEBR 4228).</title>
        <authorList>
            <person name="Mavromatis K."/>
            <person name="Yasawong M."/>
            <person name="Chertkov O."/>
            <person name="Lapidus A."/>
            <person name="Lucas S."/>
            <person name="Nolan M."/>
            <person name="Del Rio T.G."/>
            <person name="Tice H."/>
            <person name="Cheng J.F."/>
            <person name="Pitluck S."/>
            <person name="Liolios K."/>
            <person name="Ivanova N."/>
            <person name="Tapia R."/>
            <person name="Han C."/>
            <person name="Bruce D."/>
            <person name="Goodwin L."/>
            <person name="Pati A."/>
            <person name="Chen A."/>
            <person name="Palaniappan K."/>
            <person name="Land M."/>
            <person name="Hauser L."/>
            <person name="Chang Y.J."/>
            <person name="Jeffries C.D."/>
            <person name="Detter J.C."/>
            <person name="Rohde M."/>
            <person name="Brambilla E."/>
            <person name="Spring S."/>
            <person name="Goker M."/>
            <person name="Sikorski J."/>
            <person name="Woyke T."/>
            <person name="Bristow J."/>
            <person name="Eisen J.A."/>
            <person name="Markowitz V."/>
            <person name="Hugenholtz P."/>
            <person name="Klenk H.P."/>
            <person name="Kyrpides N.C."/>
        </authorList>
    </citation>
    <scope>NUCLEOTIDE SEQUENCE [LARGE SCALE GENOMIC DNA]</scope>
    <source>
        <strain evidence="11">DSM 11293 / JCM 15392 / SEBR 4228</strain>
    </source>
</reference>
<keyword evidence="4" id="KW-0479">Metal-binding</keyword>
<dbReference type="eggNOG" id="COG0044">
    <property type="taxonomic scope" value="Bacteria"/>
</dbReference>
<dbReference type="FunFam" id="3.20.20.140:FF:000217">
    <property type="entry name" value="Dihydropyrimidinase-related protein 1"/>
    <property type="match status" value="1"/>
</dbReference>
<dbReference type="STRING" id="573413.Spirs_0115"/>
<evidence type="ECO:0000256" key="5">
    <source>
        <dbReference type="ARBA" id="ARBA00022801"/>
    </source>
</evidence>
<dbReference type="Proteomes" id="UP000002318">
    <property type="component" value="Chromosome"/>
</dbReference>
<dbReference type="GO" id="GO:0016812">
    <property type="term" value="F:hydrolase activity, acting on carbon-nitrogen (but not peptide) bonds, in cyclic amides"/>
    <property type="evidence" value="ECO:0007669"/>
    <property type="project" value="TreeGrafter"/>
</dbReference>
<organism evidence="10 11">
    <name type="scientific">Sediminispirochaeta smaragdinae (strain DSM 11293 / JCM 15392 / SEBR 4228)</name>
    <name type="common">Spirochaeta smaragdinae</name>
    <dbReference type="NCBI Taxonomy" id="573413"/>
    <lineage>
        <taxon>Bacteria</taxon>
        <taxon>Pseudomonadati</taxon>
        <taxon>Spirochaetota</taxon>
        <taxon>Spirochaetia</taxon>
        <taxon>Spirochaetales</taxon>
        <taxon>Spirochaetaceae</taxon>
        <taxon>Sediminispirochaeta</taxon>
    </lineage>
</organism>
<evidence type="ECO:0000256" key="7">
    <source>
        <dbReference type="ARBA" id="ARBA00068457"/>
    </source>
</evidence>
<evidence type="ECO:0000256" key="4">
    <source>
        <dbReference type="ARBA" id="ARBA00022723"/>
    </source>
</evidence>
<dbReference type="SUPFAM" id="SSF51556">
    <property type="entry name" value="Metallo-dependent hydrolases"/>
    <property type="match status" value="1"/>
</dbReference>
<comment type="function">
    <text evidence="6">Catalyzes the stereospecific hydrolysis of the cyclic amide bond of D-hydantoin derivatives.</text>
</comment>